<reference evidence="2 3" key="1">
    <citation type="submission" date="2018-07" db="EMBL/GenBank/DDBJ databases">
        <title>Genome analysis of Runella aurantiaca.</title>
        <authorList>
            <person name="Yang X."/>
        </authorList>
    </citation>
    <scope>NUCLEOTIDE SEQUENCE [LARGE SCALE GENOMIC DNA]</scope>
    <source>
        <strain evidence="2 3">YX9</strain>
    </source>
</reference>
<proteinExistence type="predicted"/>
<keyword evidence="3" id="KW-1185">Reference proteome</keyword>
<organism evidence="2 3">
    <name type="scientific">Runella aurantiaca</name>
    <dbReference type="NCBI Taxonomy" id="2282308"/>
    <lineage>
        <taxon>Bacteria</taxon>
        <taxon>Pseudomonadati</taxon>
        <taxon>Bacteroidota</taxon>
        <taxon>Cytophagia</taxon>
        <taxon>Cytophagales</taxon>
        <taxon>Spirosomataceae</taxon>
        <taxon>Runella</taxon>
    </lineage>
</organism>
<dbReference type="EMBL" id="QPIW01000001">
    <property type="protein sequence ID" value="RDB07524.1"/>
    <property type="molecule type" value="Genomic_DNA"/>
</dbReference>
<keyword evidence="1" id="KW-0472">Membrane</keyword>
<keyword evidence="1" id="KW-0812">Transmembrane</keyword>
<accession>A0A369IJT6</accession>
<name>A0A369IJT6_9BACT</name>
<comment type="caution">
    <text evidence="2">The sequence shown here is derived from an EMBL/GenBank/DDBJ whole genome shotgun (WGS) entry which is preliminary data.</text>
</comment>
<evidence type="ECO:0000256" key="1">
    <source>
        <dbReference type="SAM" id="Phobius"/>
    </source>
</evidence>
<sequence length="102" mass="11316">MKFIYVVIGALIALFPGASFVLIAVEVVMVYQIAKSYDALNVSDLVWFCTKMVVVSSFLKFLAFWLHGIPVIGQIANSLVAGGFIYFVYDIADSHYLSIARK</sequence>
<feature type="transmembrane region" description="Helical" evidence="1">
    <location>
        <begin position="6"/>
        <end position="33"/>
    </location>
</feature>
<gene>
    <name evidence="2" type="ORF">DVG78_00190</name>
</gene>
<dbReference type="OrthoDB" id="9841729at2"/>
<evidence type="ECO:0000313" key="2">
    <source>
        <dbReference type="EMBL" id="RDB07524.1"/>
    </source>
</evidence>
<protein>
    <submittedName>
        <fullName evidence="2">Uncharacterized protein</fullName>
    </submittedName>
</protein>
<feature type="transmembrane region" description="Helical" evidence="1">
    <location>
        <begin position="71"/>
        <end position="92"/>
    </location>
</feature>
<evidence type="ECO:0000313" key="3">
    <source>
        <dbReference type="Proteomes" id="UP000253141"/>
    </source>
</evidence>
<dbReference type="RefSeq" id="WP_114459069.1">
    <property type="nucleotide sequence ID" value="NZ_QPIW01000001.1"/>
</dbReference>
<keyword evidence="1" id="KW-1133">Transmembrane helix</keyword>
<dbReference type="Proteomes" id="UP000253141">
    <property type="component" value="Unassembled WGS sequence"/>
</dbReference>
<dbReference type="AlphaFoldDB" id="A0A369IJT6"/>